<feature type="transmembrane region" description="Helical" evidence="2">
    <location>
        <begin position="163"/>
        <end position="182"/>
    </location>
</feature>
<name>A0A7S3BR69_9EUKA</name>
<dbReference type="PANTHER" id="PTHR13800:SF1">
    <property type="entry name" value="TRANSIENT RECEPTOR POTENTIAL CATION CHANNEL TRPM"/>
    <property type="match status" value="1"/>
</dbReference>
<feature type="transmembrane region" description="Helical" evidence="2">
    <location>
        <begin position="101"/>
        <end position="121"/>
    </location>
</feature>
<feature type="region of interest" description="Disordered" evidence="1">
    <location>
        <begin position="449"/>
        <end position="485"/>
    </location>
</feature>
<gene>
    <name evidence="3" type="ORF">HERI1096_LOCUS34586</name>
</gene>
<feature type="transmembrane region" description="Helical" evidence="2">
    <location>
        <begin position="20"/>
        <end position="43"/>
    </location>
</feature>
<keyword evidence="2" id="KW-0812">Transmembrane</keyword>
<protein>
    <recommendedName>
        <fullName evidence="4">Ion transport domain-containing protein</fullName>
    </recommendedName>
</protein>
<evidence type="ECO:0000256" key="1">
    <source>
        <dbReference type="SAM" id="MobiDB-lite"/>
    </source>
</evidence>
<dbReference type="PANTHER" id="PTHR13800">
    <property type="entry name" value="TRANSIENT RECEPTOR POTENTIAL CATION CHANNEL, SUBFAMILY M, MEMBER 6"/>
    <property type="match status" value="1"/>
</dbReference>
<dbReference type="GO" id="GO:0030001">
    <property type="term" value="P:metal ion transport"/>
    <property type="evidence" value="ECO:0007669"/>
    <property type="project" value="TreeGrafter"/>
</dbReference>
<reference evidence="3" key="1">
    <citation type="submission" date="2021-01" db="EMBL/GenBank/DDBJ databases">
        <authorList>
            <person name="Corre E."/>
            <person name="Pelletier E."/>
            <person name="Niang G."/>
            <person name="Scheremetjew M."/>
            <person name="Finn R."/>
            <person name="Kale V."/>
            <person name="Holt S."/>
            <person name="Cochrane G."/>
            <person name="Meng A."/>
            <person name="Brown T."/>
            <person name="Cohen L."/>
        </authorList>
    </citation>
    <scope>NUCLEOTIDE SEQUENCE</scope>
    <source>
        <strain evidence="3">CCMP281</strain>
    </source>
</reference>
<dbReference type="EMBL" id="HBHX01062556">
    <property type="protein sequence ID" value="CAE0142946.1"/>
    <property type="molecule type" value="Transcribed_RNA"/>
</dbReference>
<sequence>MLLDKIDRIAFRSFATRDMFHAISTLSTLLLISSLCLRVFVFIAQGVDDDTFQKTYDAFQVTMAFNAIPMCILLLRYAALYKPLGVLIISISEMGTDLANFLGLLVAITFGFVLCLVGMQFTDNLKTDGNWWDPRGGMWVPMWGLFGESSPEQYNFLTAVVSWSYNFIGSVVLVNLLVAMFADTFSRVKESSEEEYAALKYNWMRTSRETVPPVLNAPFIIARVATVCGGRMVRCVVRLHRRLPSLTVIFQSRTAILRRAKQANDEFSFPRSVRHGVARVDHSILTAALACRSMLGLSKSVNESVRHLEESIHISGGLLEPTDASAPSARDGKLLVEKFLEAQLYKEQHTAGAIASSVRDLLQELVQRQSIELTALSQRHTTELSSLAARLDAFEARVSSQLEASVEARTSSGSMQHTPRLGQKLAVPISSPRAPSDPVSVSVHRYEAMRSDPAGGGTDGGNIGEREATTSGIRGDRPSLVSAMT</sequence>
<evidence type="ECO:0008006" key="4">
    <source>
        <dbReference type="Google" id="ProtNLM"/>
    </source>
</evidence>
<dbReference type="GO" id="GO:0005261">
    <property type="term" value="F:monoatomic cation channel activity"/>
    <property type="evidence" value="ECO:0007669"/>
    <property type="project" value="TreeGrafter"/>
</dbReference>
<feature type="transmembrane region" description="Helical" evidence="2">
    <location>
        <begin position="63"/>
        <end position="80"/>
    </location>
</feature>
<proteinExistence type="predicted"/>
<keyword evidence="2" id="KW-1133">Transmembrane helix</keyword>
<keyword evidence="2" id="KW-0472">Membrane</keyword>
<evidence type="ECO:0000256" key="2">
    <source>
        <dbReference type="SAM" id="Phobius"/>
    </source>
</evidence>
<feature type="compositionally biased region" description="Gly residues" evidence="1">
    <location>
        <begin position="454"/>
        <end position="463"/>
    </location>
</feature>
<accession>A0A7S3BR69</accession>
<dbReference type="AlphaFoldDB" id="A0A7S3BR69"/>
<dbReference type="InterPro" id="IPR050927">
    <property type="entry name" value="TRPM"/>
</dbReference>
<dbReference type="GO" id="GO:0005886">
    <property type="term" value="C:plasma membrane"/>
    <property type="evidence" value="ECO:0007669"/>
    <property type="project" value="TreeGrafter"/>
</dbReference>
<evidence type="ECO:0000313" key="3">
    <source>
        <dbReference type="EMBL" id="CAE0142946.1"/>
    </source>
</evidence>
<organism evidence="3">
    <name type="scientific">Haptolina ericina</name>
    <dbReference type="NCBI Taxonomy" id="156174"/>
    <lineage>
        <taxon>Eukaryota</taxon>
        <taxon>Haptista</taxon>
        <taxon>Haptophyta</taxon>
        <taxon>Prymnesiophyceae</taxon>
        <taxon>Prymnesiales</taxon>
        <taxon>Prymnesiaceae</taxon>
        <taxon>Haptolina</taxon>
    </lineage>
</organism>